<dbReference type="KEGG" id="fra:Francci3_1974"/>
<accession>Q2JBJ4</accession>
<dbReference type="Pfam" id="PF14329">
    <property type="entry name" value="DUF4386"/>
    <property type="match status" value="1"/>
</dbReference>
<keyword evidence="2" id="KW-1185">Reference proteome</keyword>
<protein>
    <submittedName>
        <fullName evidence="1">Uncharacterized protein</fullName>
    </submittedName>
</protein>
<dbReference type="AlphaFoldDB" id="Q2JBJ4"/>
<dbReference type="eggNOG" id="ENOG502ZCB1">
    <property type="taxonomic scope" value="Bacteria"/>
</dbReference>
<evidence type="ECO:0000313" key="2">
    <source>
        <dbReference type="Proteomes" id="UP000001937"/>
    </source>
</evidence>
<dbReference type="Proteomes" id="UP000001937">
    <property type="component" value="Chromosome"/>
</dbReference>
<proteinExistence type="predicted"/>
<dbReference type="InterPro" id="IPR025495">
    <property type="entry name" value="DUF4386"/>
</dbReference>
<gene>
    <name evidence="1" type="ordered locus">Francci3_1974</name>
</gene>
<sequence length="158" mass="16840">MLALAGFLRWVFVVPPLARQYMAGDTTTRAAVDAAWLAQHQLGGALLGEHLGQTLAIAWSTTISVIILRRRLLPAAVGMLGLVASAIYLLNQGDILTTAIPGVPAWESAGFLGSTLWWSMDRHPRLRAPAPASTQPTPQNRLCPAASRCRAAGLPVQP</sequence>
<organism evidence="1 2">
    <name type="scientific">Frankia casuarinae (strain DSM 45818 / CECT 9043 / HFP020203 / CcI3)</name>
    <dbReference type="NCBI Taxonomy" id="106370"/>
    <lineage>
        <taxon>Bacteria</taxon>
        <taxon>Bacillati</taxon>
        <taxon>Actinomycetota</taxon>
        <taxon>Actinomycetes</taxon>
        <taxon>Frankiales</taxon>
        <taxon>Frankiaceae</taxon>
        <taxon>Frankia</taxon>
    </lineage>
</organism>
<dbReference type="EMBL" id="CP000249">
    <property type="protein sequence ID" value="ABD11348.1"/>
    <property type="molecule type" value="Genomic_DNA"/>
</dbReference>
<dbReference type="HOGENOM" id="CLU_1666842_0_0_11"/>
<name>Q2JBJ4_FRACC</name>
<evidence type="ECO:0000313" key="1">
    <source>
        <dbReference type="EMBL" id="ABD11348.1"/>
    </source>
</evidence>
<reference evidence="1 2" key="1">
    <citation type="journal article" date="2007" name="Genome Res.">
        <title>Genome characteristics of facultatively symbiotic Frankia sp. strains reflect host range and host plant biogeography.</title>
        <authorList>
            <person name="Normand P."/>
            <person name="Lapierre P."/>
            <person name="Tisa L.S."/>
            <person name="Gogarten J.P."/>
            <person name="Alloisio N."/>
            <person name="Bagnarol E."/>
            <person name="Bassi C.A."/>
            <person name="Berry A.M."/>
            <person name="Bickhart D.M."/>
            <person name="Choisne N."/>
            <person name="Couloux A."/>
            <person name="Cournoyer B."/>
            <person name="Cruveiller S."/>
            <person name="Daubin V."/>
            <person name="Demange N."/>
            <person name="Francino M.P."/>
            <person name="Goltsman E."/>
            <person name="Huang Y."/>
            <person name="Kopp O.R."/>
            <person name="Labarre L."/>
            <person name="Lapidus A."/>
            <person name="Lavire C."/>
            <person name="Marechal J."/>
            <person name="Martinez M."/>
            <person name="Mastronunzio J.E."/>
            <person name="Mullin B.C."/>
            <person name="Niemann J."/>
            <person name="Pujic P."/>
            <person name="Rawnsley T."/>
            <person name="Rouy Z."/>
            <person name="Schenowitz C."/>
            <person name="Sellstedt A."/>
            <person name="Tavares F."/>
            <person name="Tomkins J.P."/>
            <person name="Vallenet D."/>
            <person name="Valverde C."/>
            <person name="Wall L.G."/>
            <person name="Wang Y."/>
            <person name="Medigue C."/>
            <person name="Benson D.R."/>
        </authorList>
    </citation>
    <scope>NUCLEOTIDE SEQUENCE [LARGE SCALE GENOMIC DNA]</scope>
    <source>
        <strain evidence="2">DSM 45818 / CECT 9043 / CcI3</strain>
    </source>
</reference>